<dbReference type="Pfam" id="PF03699">
    <property type="entry name" value="UPF0182"/>
    <property type="match status" value="1"/>
</dbReference>
<keyword evidence="3 5" id="KW-1133">Transmembrane helix</keyword>
<comment type="subcellular location">
    <subcellularLocation>
        <location evidence="5">Cell membrane</location>
        <topology evidence="5">Multi-pass membrane protein</topology>
    </subcellularLocation>
</comment>
<dbReference type="HAMAP" id="MF_01600">
    <property type="entry name" value="UPF0182"/>
    <property type="match status" value="1"/>
</dbReference>
<evidence type="ECO:0000313" key="7">
    <source>
        <dbReference type="Proteomes" id="UP000176877"/>
    </source>
</evidence>
<dbReference type="EMBL" id="MFFT01000023">
    <property type="protein sequence ID" value="OGF23162.1"/>
    <property type="molecule type" value="Genomic_DNA"/>
</dbReference>
<evidence type="ECO:0000256" key="4">
    <source>
        <dbReference type="ARBA" id="ARBA00023136"/>
    </source>
</evidence>
<keyword evidence="2 5" id="KW-0812">Transmembrane</keyword>
<evidence type="ECO:0000256" key="1">
    <source>
        <dbReference type="ARBA" id="ARBA00022475"/>
    </source>
</evidence>
<keyword evidence="1 5" id="KW-1003">Cell membrane</keyword>
<feature type="transmembrane region" description="Helical" evidence="5">
    <location>
        <begin position="278"/>
        <end position="299"/>
    </location>
</feature>
<sequence length="923" mass="102927">MTTIPKYLTRIFFIGIFVIFILFSGIVGFVTDWWWFSEVGHTQIFIKSLVAKIALFSSAGIFAAVFLLASFFLALRSKISWTAVLPAALTGQQVVNVEARTVKKVVIVLSAVIAFFFGLVAAGNWQEVLKFISGAPFNIVDPIFGKDIGFYLFTLPVFQTGLGLIKFLVLLSLVGSAIIYFLRGNLHIASPRLLKQIQIDRAARVHLGILLAIFLSTIAAGVYLSRFALLTSQSGLVFGATYTDATVRIFMLWTSMATAALAAVSAAFWAGKGKLAPLIGAVFLYIVVGFAGAMIPSFVQKLVVAPNELVKETPFIKYNIAATRQGFALDKIEEREISGDKPLTAPDIANNNLTVKNVRLWDRKPLLSTFSQVQEIRTYYEFAEVDNDRYIIDGEIRQIMLSPRELSSASLPNRNWINERLTFTHGYGVAAGPVNQVTPEGLPVLFVKDLPPKTEVKELEISRPEIYFGELANDYVITKTKSREFDYPKGEENVYATYEGTGGVEINSFLRRVFYAVKFQSLKLLLSNDITRESRILYYRAIAERVAKIAPFLTFDQDPYIVIADGKIYWIADAYTTSDRYPYSEPLRLNGGNINYIRNSVKVVVDAYSGAVVFYQADTEDPIIKTYVKIFPGTFRPISEIPESLVSHLRYPEDIFTLQTAAYSVYHMDDPQIFYNKEDQWEIPAIASEGEGVASGAIPPMQPRHIIMKLPGDPPAGEAGKKEEYVLMLPFTPRAKDNLSAWMVARNDGENYGKLSTYRFPKDKLIFGPKQIIGRINQDPEISQQISLWSQGGSQVIQGSLLVIPLEESLLYVRPLYLKAEAGKIPELKRVVVAYENKIAMEETLEEGLVRIFGGALPAGRQGTGARPQGTATVRPQVAPAQDIQERIQRALGAYEEALRAQRDGDWARYGEAIRRLGDILKQ</sequence>
<evidence type="ECO:0000256" key="5">
    <source>
        <dbReference type="HAMAP-Rule" id="MF_01600"/>
    </source>
</evidence>
<feature type="transmembrane region" description="Helical" evidence="5">
    <location>
        <begin position="161"/>
        <end position="182"/>
    </location>
</feature>
<gene>
    <name evidence="6" type="ORF">A3D45_00255</name>
</gene>
<keyword evidence="4 5" id="KW-0472">Membrane</keyword>
<name>A0A1F5S9D0_9BACT</name>
<comment type="caution">
    <text evidence="6">The sequence shown here is derived from an EMBL/GenBank/DDBJ whole genome shotgun (WGS) entry which is preliminary data.</text>
</comment>
<dbReference type="GO" id="GO:0005576">
    <property type="term" value="C:extracellular region"/>
    <property type="evidence" value="ECO:0007669"/>
    <property type="project" value="TreeGrafter"/>
</dbReference>
<evidence type="ECO:0000256" key="2">
    <source>
        <dbReference type="ARBA" id="ARBA00022692"/>
    </source>
</evidence>
<dbReference type="AlphaFoldDB" id="A0A1F5S9D0"/>
<dbReference type="PANTHER" id="PTHR39344">
    <property type="entry name" value="UPF0182 PROTEIN SLL1060"/>
    <property type="match status" value="1"/>
</dbReference>
<evidence type="ECO:0000313" key="6">
    <source>
        <dbReference type="EMBL" id="OGF23162.1"/>
    </source>
</evidence>
<protein>
    <recommendedName>
        <fullName evidence="5">UPF0182 protein A3D45_00255</fullName>
    </recommendedName>
</protein>
<organism evidence="6 7">
    <name type="scientific">Candidatus Falkowbacteria bacterium RIFCSPHIGHO2_02_FULL_42_9</name>
    <dbReference type="NCBI Taxonomy" id="1797986"/>
    <lineage>
        <taxon>Bacteria</taxon>
        <taxon>Candidatus Falkowiibacteriota</taxon>
    </lineage>
</organism>
<feature type="transmembrane region" description="Helical" evidence="5">
    <location>
        <begin position="12"/>
        <end position="35"/>
    </location>
</feature>
<dbReference type="PANTHER" id="PTHR39344:SF1">
    <property type="entry name" value="UPF0182 PROTEIN SLL1060"/>
    <property type="match status" value="1"/>
</dbReference>
<evidence type="ECO:0000256" key="3">
    <source>
        <dbReference type="ARBA" id="ARBA00022989"/>
    </source>
</evidence>
<feature type="transmembrane region" description="Helical" evidence="5">
    <location>
        <begin position="55"/>
        <end position="75"/>
    </location>
</feature>
<dbReference type="Proteomes" id="UP000176877">
    <property type="component" value="Unassembled WGS sequence"/>
</dbReference>
<reference evidence="6 7" key="1">
    <citation type="journal article" date="2016" name="Nat. Commun.">
        <title>Thousands of microbial genomes shed light on interconnected biogeochemical processes in an aquifer system.</title>
        <authorList>
            <person name="Anantharaman K."/>
            <person name="Brown C.T."/>
            <person name="Hug L.A."/>
            <person name="Sharon I."/>
            <person name="Castelle C.J."/>
            <person name="Probst A.J."/>
            <person name="Thomas B.C."/>
            <person name="Singh A."/>
            <person name="Wilkins M.J."/>
            <person name="Karaoz U."/>
            <person name="Brodie E.L."/>
            <person name="Williams K.H."/>
            <person name="Hubbard S.S."/>
            <person name="Banfield J.F."/>
        </authorList>
    </citation>
    <scope>NUCLEOTIDE SEQUENCE [LARGE SCALE GENOMIC DNA]</scope>
</reference>
<feature type="transmembrane region" description="Helical" evidence="5">
    <location>
        <begin position="105"/>
        <end position="125"/>
    </location>
</feature>
<proteinExistence type="inferred from homology"/>
<dbReference type="InterPro" id="IPR005372">
    <property type="entry name" value="UPF0182"/>
</dbReference>
<comment type="similarity">
    <text evidence="5">Belongs to the UPF0182 family.</text>
</comment>
<feature type="transmembrane region" description="Helical" evidence="5">
    <location>
        <begin position="249"/>
        <end position="271"/>
    </location>
</feature>
<feature type="transmembrane region" description="Helical" evidence="5">
    <location>
        <begin position="203"/>
        <end position="229"/>
    </location>
</feature>
<dbReference type="GO" id="GO:0005886">
    <property type="term" value="C:plasma membrane"/>
    <property type="evidence" value="ECO:0007669"/>
    <property type="project" value="UniProtKB-SubCell"/>
</dbReference>
<accession>A0A1F5S9D0</accession>